<dbReference type="InterPro" id="IPR037018">
    <property type="entry name" value="GH65_N"/>
</dbReference>
<dbReference type="PANTHER" id="PTHR37469:SF2">
    <property type="entry name" value="CELLOBIONIC ACID PHOSPHORYLASE"/>
    <property type="match status" value="1"/>
</dbReference>
<dbReference type="GO" id="GO:0005975">
    <property type="term" value="P:carbohydrate metabolic process"/>
    <property type="evidence" value="ECO:0007669"/>
    <property type="project" value="InterPro"/>
</dbReference>
<evidence type="ECO:0000256" key="1">
    <source>
        <dbReference type="ARBA" id="ARBA00022676"/>
    </source>
</evidence>
<dbReference type="OrthoDB" id="9762900at2"/>
<feature type="domain" description="Glycosyl hydrolase 94 supersandwich" evidence="3">
    <location>
        <begin position="120"/>
        <end position="295"/>
    </location>
</feature>
<dbReference type="InterPro" id="IPR010383">
    <property type="entry name" value="Glyco_hydrolase_94_b-supersand"/>
</dbReference>
<dbReference type="InterPro" id="IPR011013">
    <property type="entry name" value="Gal_mutarotase_sf_dom"/>
</dbReference>
<evidence type="ECO:0000313" key="5">
    <source>
        <dbReference type="EMBL" id="CUH92151.1"/>
    </source>
</evidence>
<reference evidence="6" key="1">
    <citation type="submission" date="2015-09" db="EMBL/GenBank/DDBJ databases">
        <authorList>
            <person name="Wibberg D."/>
        </authorList>
    </citation>
    <scope>NUCLEOTIDE SEQUENCE [LARGE SCALE GENOMIC DNA]</scope>
    <source>
        <strain evidence="6">SD1D</strain>
    </source>
</reference>
<name>A0A0K8J3H1_9FIRM</name>
<evidence type="ECO:0000313" key="6">
    <source>
        <dbReference type="Proteomes" id="UP000196053"/>
    </source>
</evidence>
<dbReference type="KEGG" id="hsd:SD1D_0600"/>
<dbReference type="InterPro" id="IPR012341">
    <property type="entry name" value="6hp_glycosidase-like_sf"/>
</dbReference>
<organism evidence="5 6">
    <name type="scientific">Herbinix luporum</name>
    <dbReference type="NCBI Taxonomy" id="1679721"/>
    <lineage>
        <taxon>Bacteria</taxon>
        <taxon>Bacillati</taxon>
        <taxon>Bacillota</taxon>
        <taxon>Clostridia</taxon>
        <taxon>Lachnospirales</taxon>
        <taxon>Lachnospiraceae</taxon>
        <taxon>Herbinix</taxon>
    </lineage>
</organism>
<keyword evidence="1" id="KW-0328">Glycosyltransferase</keyword>
<evidence type="ECO:0008006" key="7">
    <source>
        <dbReference type="Google" id="ProtNLM"/>
    </source>
</evidence>
<feature type="domain" description="Glycosyl hydrolase 94 catalytic" evidence="4">
    <location>
        <begin position="614"/>
        <end position="804"/>
    </location>
</feature>
<dbReference type="Pfam" id="PF06165">
    <property type="entry name" value="GH94_b-supersand"/>
    <property type="match status" value="1"/>
</dbReference>
<dbReference type="Gene3D" id="1.50.10.10">
    <property type="match status" value="1"/>
</dbReference>
<evidence type="ECO:0000259" key="4">
    <source>
        <dbReference type="Pfam" id="PF17167"/>
    </source>
</evidence>
<dbReference type="Gene3D" id="2.70.98.40">
    <property type="entry name" value="Glycoside hydrolase, family 65, N-terminal domain"/>
    <property type="match status" value="1"/>
</dbReference>
<dbReference type="InterPro" id="IPR008928">
    <property type="entry name" value="6-hairpin_glycosidase_sf"/>
</dbReference>
<dbReference type="Pfam" id="PF17167">
    <property type="entry name" value="Glyco_hydro_94"/>
    <property type="match status" value="1"/>
</dbReference>
<evidence type="ECO:0000256" key="2">
    <source>
        <dbReference type="ARBA" id="ARBA00022679"/>
    </source>
</evidence>
<dbReference type="InterPro" id="IPR052047">
    <property type="entry name" value="GH94_Enzymes"/>
</dbReference>
<protein>
    <recommendedName>
        <fullName evidence="7">Cellobiose phosphorylase</fullName>
    </recommendedName>
</protein>
<evidence type="ECO:0000259" key="3">
    <source>
        <dbReference type="Pfam" id="PF06165"/>
    </source>
</evidence>
<dbReference type="RefSeq" id="WP_058257545.1">
    <property type="nucleotide sequence ID" value="NZ_LN879430.1"/>
</dbReference>
<accession>A0A0K8J3H1</accession>
<sequence>MKIKYLNSRGNFKLDKADENSYLYFPIGNDADVMACVTPNLHGDNKIGQNSFLLEPVSVEGLHMTNNGRNVWFRINKKTVWAANGCSPLQVLAKQDESEEKKDFVTVEAGRLWHKMTRENASLGIAVTVLSYAPIGHQAEMMKVTAQNIGRDKLTIEPTVAIPLYGRSADNIRDHRHVTSLLHRTFVRKNGIEVKPTLSFDERGHVKNNVSYGVYTLDEEGKAPISFYPVLESFIGEGGNLTYPKAVVDQTYGKSIAMYEGDKVEGFESIAAMKMDKVVLKPGETKEYCIILSYNNQGLELLNPENEKRVFEETVRYWEEQLGIEVETGNKEFDQWLKWVGIQPTLRRIYGCSFLPHHDYGRGGRGYRDLWQDSLALLLNSKESIRNQLLSYYGGVRIDGSNATIIGKEPGDFIADRNSIVRMWMDHGVWPCMTTLLYINQTGDYEILLEETSYFKDRIIHRGTEMDGLWQEDSKVLHTHTNEIYKGTILEHILVQNLTAFYDVGDHGHMRLLGADWNDALDMAKENGESVAFSAAYAGNLENLGKLLLRLYKEKDWKKVALCTELMELIGNDPNIYKSVEKKREILKNYCNNCGSYISGKKEWISCEILAKDLLEKAEQIKKNIRSKEWIATGEEELGGWFNSYYDNNKNKVEGIFESGIRMMLTGQVFTILSRTATDQQISMIVKAADRLLFDDKIGGYRLNTNFNELKTDLGRMFGFAYGSKENGSVFSHMTVMYANALYSRGFVKEGYRALNQLFLQAADFESSRIYPGIPEYFNQNGRGLYNYLTGSASWYMLTVLTEMFGVKGDLGDLVIEPKLMACQFDKEGYAKISFYFARRKLLLIYENPEMKEYGDYEVEEIFIDDLKHDFEDSLPVIKRSYLKELEEEKEHVIRVKLA</sequence>
<dbReference type="GO" id="GO:0016757">
    <property type="term" value="F:glycosyltransferase activity"/>
    <property type="evidence" value="ECO:0007669"/>
    <property type="project" value="UniProtKB-KW"/>
</dbReference>
<proteinExistence type="predicted"/>
<keyword evidence="2" id="KW-0808">Transferase</keyword>
<gene>
    <name evidence="5" type="ORF">SD1D_0600</name>
</gene>
<dbReference type="SUPFAM" id="SSF48208">
    <property type="entry name" value="Six-hairpin glycosidases"/>
    <property type="match status" value="1"/>
</dbReference>
<dbReference type="Proteomes" id="UP000196053">
    <property type="component" value="Chromosome I"/>
</dbReference>
<dbReference type="AlphaFoldDB" id="A0A0K8J3H1"/>
<dbReference type="PANTHER" id="PTHR37469">
    <property type="entry name" value="CELLOBIONIC ACID PHOSPHORYLASE-RELATED"/>
    <property type="match status" value="1"/>
</dbReference>
<dbReference type="SUPFAM" id="SSF74650">
    <property type="entry name" value="Galactose mutarotase-like"/>
    <property type="match status" value="1"/>
</dbReference>
<keyword evidence="6" id="KW-1185">Reference proteome</keyword>
<dbReference type="InterPro" id="IPR033432">
    <property type="entry name" value="GH94_catalytic"/>
</dbReference>
<dbReference type="EMBL" id="LN879430">
    <property type="protein sequence ID" value="CUH92151.1"/>
    <property type="molecule type" value="Genomic_DNA"/>
</dbReference>
<dbReference type="GO" id="GO:0030246">
    <property type="term" value="F:carbohydrate binding"/>
    <property type="evidence" value="ECO:0007669"/>
    <property type="project" value="InterPro"/>
</dbReference>